<keyword evidence="5" id="KW-0804">Transcription</keyword>
<evidence type="ECO:0000256" key="1">
    <source>
        <dbReference type="ARBA" id="ARBA00004123"/>
    </source>
</evidence>
<dbReference type="STRING" id="92696.A0A4R0RRA7"/>
<dbReference type="GO" id="GO:0000981">
    <property type="term" value="F:DNA-binding transcription factor activity, RNA polymerase II-specific"/>
    <property type="evidence" value="ECO:0007669"/>
    <property type="project" value="InterPro"/>
</dbReference>
<evidence type="ECO:0000313" key="9">
    <source>
        <dbReference type="EMBL" id="TCD70326.1"/>
    </source>
</evidence>
<feature type="region of interest" description="Disordered" evidence="7">
    <location>
        <begin position="87"/>
        <end position="167"/>
    </location>
</feature>
<keyword evidence="6" id="KW-0539">Nucleus</keyword>
<evidence type="ECO:0000256" key="4">
    <source>
        <dbReference type="ARBA" id="ARBA00023125"/>
    </source>
</evidence>
<dbReference type="InterPro" id="IPR007219">
    <property type="entry name" value="XnlR_reg_dom"/>
</dbReference>
<feature type="region of interest" description="Disordered" evidence="7">
    <location>
        <begin position="810"/>
        <end position="864"/>
    </location>
</feature>
<evidence type="ECO:0000259" key="8">
    <source>
        <dbReference type="PROSITE" id="PS50048"/>
    </source>
</evidence>
<dbReference type="GO" id="GO:0005634">
    <property type="term" value="C:nucleus"/>
    <property type="evidence" value="ECO:0007669"/>
    <property type="project" value="UniProtKB-SubCell"/>
</dbReference>
<feature type="region of interest" description="Disordered" evidence="7">
    <location>
        <begin position="769"/>
        <end position="790"/>
    </location>
</feature>
<dbReference type="EMBL" id="RWJN01000023">
    <property type="protein sequence ID" value="TCD70326.1"/>
    <property type="molecule type" value="Genomic_DNA"/>
</dbReference>
<dbReference type="Proteomes" id="UP000292702">
    <property type="component" value="Unassembled WGS sequence"/>
</dbReference>
<feature type="domain" description="Zn(2)-C6 fungal-type" evidence="8">
    <location>
        <begin position="28"/>
        <end position="61"/>
    </location>
</feature>
<reference evidence="9 10" key="1">
    <citation type="submission" date="2018-11" db="EMBL/GenBank/DDBJ databases">
        <title>Genome assembly of Steccherinum ochraceum LE-BIN_3174, the white-rot fungus of the Steccherinaceae family (The Residual Polyporoid clade, Polyporales, Basidiomycota).</title>
        <authorList>
            <person name="Fedorova T.V."/>
            <person name="Glazunova O.A."/>
            <person name="Landesman E.O."/>
            <person name="Moiseenko K.V."/>
            <person name="Psurtseva N.V."/>
            <person name="Savinova O.S."/>
            <person name="Shakhova N.V."/>
            <person name="Tyazhelova T.V."/>
            <person name="Vasina D.V."/>
        </authorList>
    </citation>
    <scope>NUCLEOTIDE SEQUENCE [LARGE SCALE GENOMIC DNA]</scope>
    <source>
        <strain evidence="9 10">LE-BIN_3174</strain>
    </source>
</reference>
<evidence type="ECO:0000256" key="6">
    <source>
        <dbReference type="ARBA" id="ARBA00023242"/>
    </source>
</evidence>
<dbReference type="GO" id="GO:0008270">
    <property type="term" value="F:zinc ion binding"/>
    <property type="evidence" value="ECO:0007669"/>
    <property type="project" value="InterPro"/>
</dbReference>
<comment type="subcellular location">
    <subcellularLocation>
        <location evidence="1">Nucleus</location>
    </subcellularLocation>
</comment>
<name>A0A4R0RRA7_9APHY</name>
<dbReference type="PROSITE" id="PS50048">
    <property type="entry name" value="ZN2_CY6_FUNGAL_2"/>
    <property type="match status" value="1"/>
</dbReference>
<feature type="region of interest" description="Disordered" evidence="7">
    <location>
        <begin position="186"/>
        <end position="218"/>
    </location>
</feature>
<keyword evidence="10" id="KW-1185">Reference proteome</keyword>
<evidence type="ECO:0000256" key="7">
    <source>
        <dbReference type="SAM" id="MobiDB-lite"/>
    </source>
</evidence>
<comment type="caution">
    <text evidence="9">The sequence shown here is derived from an EMBL/GenBank/DDBJ whole genome shotgun (WGS) entry which is preliminary data.</text>
</comment>
<feature type="region of interest" description="Disordered" evidence="7">
    <location>
        <begin position="1"/>
        <end position="20"/>
    </location>
</feature>
<dbReference type="InterPro" id="IPR001138">
    <property type="entry name" value="Zn2Cys6_DnaBD"/>
</dbReference>
<dbReference type="Pfam" id="PF00172">
    <property type="entry name" value="Zn_clus"/>
    <property type="match status" value="1"/>
</dbReference>
<dbReference type="SMART" id="SM00066">
    <property type="entry name" value="GAL4"/>
    <property type="match status" value="1"/>
</dbReference>
<protein>
    <recommendedName>
        <fullName evidence="8">Zn(2)-C6 fungal-type domain-containing protein</fullName>
    </recommendedName>
</protein>
<organism evidence="9 10">
    <name type="scientific">Steccherinum ochraceum</name>
    <dbReference type="NCBI Taxonomy" id="92696"/>
    <lineage>
        <taxon>Eukaryota</taxon>
        <taxon>Fungi</taxon>
        <taxon>Dikarya</taxon>
        <taxon>Basidiomycota</taxon>
        <taxon>Agaricomycotina</taxon>
        <taxon>Agaricomycetes</taxon>
        <taxon>Polyporales</taxon>
        <taxon>Steccherinaceae</taxon>
        <taxon>Steccherinum</taxon>
    </lineage>
</organism>
<accession>A0A4R0RRA7</accession>
<feature type="region of interest" description="Disordered" evidence="7">
    <location>
        <begin position="630"/>
        <end position="756"/>
    </location>
</feature>
<proteinExistence type="predicted"/>
<evidence type="ECO:0000313" key="10">
    <source>
        <dbReference type="Proteomes" id="UP000292702"/>
    </source>
</evidence>
<dbReference type="OrthoDB" id="3163292at2759"/>
<gene>
    <name evidence="9" type="ORF">EIP91_003955</name>
</gene>
<dbReference type="InterPro" id="IPR051089">
    <property type="entry name" value="prtT"/>
</dbReference>
<feature type="compositionally biased region" description="Polar residues" evidence="7">
    <location>
        <begin position="647"/>
        <end position="673"/>
    </location>
</feature>
<dbReference type="SUPFAM" id="SSF57701">
    <property type="entry name" value="Zn2/Cys6 DNA-binding domain"/>
    <property type="match status" value="1"/>
</dbReference>
<keyword evidence="4" id="KW-0238">DNA-binding</keyword>
<dbReference type="Gene3D" id="4.10.240.10">
    <property type="entry name" value="Zn(2)-C6 fungal-type DNA-binding domain"/>
    <property type="match status" value="1"/>
</dbReference>
<feature type="compositionally biased region" description="Polar residues" evidence="7">
    <location>
        <begin position="774"/>
        <end position="786"/>
    </location>
</feature>
<dbReference type="SMART" id="SM00906">
    <property type="entry name" value="Fungal_trans"/>
    <property type="match status" value="1"/>
</dbReference>
<dbReference type="GO" id="GO:0000976">
    <property type="term" value="F:transcription cis-regulatory region binding"/>
    <property type="evidence" value="ECO:0007669"/>
    <property type="project" value="TreeGrafter"/>
</dbReference>
<keyword evidence="3" id="KW-0805">Transcription regulation</keyword>
<dbReference type="CDD" id="cd12148">
    <property type="entry name" value="fungal_TF_MHR"/>
    <property type="match status" value="1"/>
</dbReference>
<dbReference type="InterPro" id="IPR036864">
    <property type="entry name" value="Zn2-C6_fun-type_DNA-bd_sf"/>
</dbReference>
<feature type="compositionally biased region" description="Low complexity" evidence="7">
    <location>
        <begin position="698"/>
        <end position="724"/>
    </location>
</feature>
<dbReference type="AlphaFoldDB" id="A0A4R0RRA7"/>
<dbReference type="PROSITE" id="PS00463">
    <property type="entry name" value="ZN2_CY6_FUNGAL_1"/>
    <property type="match status" value="1"/>
</dbReference>
<evidence type="ECO:0000256" key="3">
    <source>
        <dbReference type="ARBA" id="ARBA00023015"/>
    </source>
</evidence>
<dbReference type="CDD" id="cd00067">
    <property type="entry name" value="GAL4"/>
    <property type="match status" value="1"/>
</dbReference>
<dbReference type="GO" id="GO:0006351">
    <property type="term" value="P:DNA-templated transcription"/>
    <property type="evidence" value="ECO:0007669"/>
    <property type="project" value="InterPro"/>
</dbReference>
<evidence type="ECO:0000256" key="5">
    <source>
        <dbReference type="ARBA" id="ARBA00023163"/>
    </source>
</evidence>
<dbReference type="Pfam" id="PF04082">
    <property type="entry name" value="Fungal_trans"/>
    <property type="match status" value="1"/>
</dbReference>
<keyword evidence="2" id="KW-0479">Metal-binding</keyword>
<dbReference type="PANTHER" id="PTHR31845:SF19">
    <property type="entry name" value="TRANSCRIPTION FACTOR DOMAIN-CONTAINING PROTEIN"/>
    <property type="match status" value="1"/>
</dbReference>
<feature type="compositionally biased region" description="Gly residues" evidence="7">
    <location>
        <begin position="810"/>
        <end position="819"/>
    </location>
</feature>
<dbReference type="PANTHER" id="PTHR31845">
    <property type="entry name" value="FINGER DOMAIN PROTEIN, PUTATIVE-RELATED"/>
    <property type="match status" value="1"/>
</dbReference>
<feature type="compositionally biased region" description="Pro residues" evidence="7">
    <location>
        <begin position="202"/>
        <end position="217"/>
    </location>
</feature>
<evidence type="ECO:0000256" key="2">
    <source>
        <dbReference type="ARBA" id="ARBA00022723"/>
    </source>
</evidence>
<sequence>MPDPAFPDPALHDANKTSKPPVVRGARACSVCRAAKMKCVGGEEGVRPCQRCKRSGADCVFEKHRRGRKPGSKLSEASRVLRHLEKGLSDAKLKSQTCSSPPPQSASHAEHSFDRFPNNELPPLNLPPDYEPGPSRLARPPSHYPTAMEVDEADGGEVSDRSSGDGMYPAQLIRKETERTSFFKTILNPEPTDPPSSSHSHLPPPRSRSPSLPPANYPLPARITPELKDPISAGIIDEPEASVFFDLFFLRLNPFINLFDPALHSVQYVRSRCPFLFTTIIMVCCKFFKPNLYQVTHQMASDFALRAFAENWKRVEVAQAFACLTYWKEPDDTRTWTYIGYASRLAIELGLNRYVGKRPGDENEVQFRERRNRERTYFVLFVHDRSLSIQTGRQWMLSECELVRHSTNWHTEGALPVRPEDVIVAAFVQLQRIASESTDAFHAHKNAPLESSQEDHLRLCNGKLSQWSDTWQHEMRRAGGDKFHYAILNLFRLHIRLFLNSFGVQASMSPSSHVVPSGSALAACYSSALEILQIVVKDLASMTMLRYSQDSVTIMTAYAAVFLLKLLRSANTVTELHEGAAEEIHSTIFRVAEAYYDISKLSGVMVSAAHHARFLRGLVEEDAARLRVSVNGNVNNSDSHRRPYGSPSDSYRSMPSASSAPPDQPGFNYSSQRLPGPLSVPPHKYGSREPPSPPSPPDHNSSSHSQTQTQIQTQPTTASSSSSSLRRGTSVDMHAYPSPSPSHSDSRPPPASESDHHYWQNMFRDLGMEGSGSGYTHTQTHTPSPTYGSGKGVGAGVGAGLLPPLGVGVGAGGKASGYGGHHEDRNSGHGRSHPGVYGYNADHGRHQQQPYASSAMGGYPSSLR</sequence>